<dbReference type="GO" id="GO:0008236">
    <property type="term" value="F:serine-type peptidase activity"/>
    <property type="evidence" value="ECO:0007669"/>
    <property type="project" value="InterPro"/>
</dbReference>
<keyword evidence="3" id="KW-1185">Reference proteome</keyword>
<dbReference type="AlphaFoldDB" id="A0AAW6U700"/>
<dbReference type="RefSeq" id="WP_282838971.1">
    <property type="nucleotide sequence ID" value="NZ_JASCXW010000006.1"/>
</dbReference>
<dbReference type="GO" id="GO:0006508">
    <property type="term" value="P:proteolysis"/>
    <property type="evidence" value="ECO:0007669"/>
    <property type="project" value="InterPro"/>
</dbReference>
<comment type="caution">
    <text evidence="2">The sequence shown here is derived from an EMBL/GenBank/DDBJ whole genome shotgun (WGS) entry which is preliminary data.</text>
</comment>
<proteinExistence type="predicted"/>
<reference evidence="2" key="1">
    <citation type="submission" date="2023-05" db="EMBL/GenBank/DDBJ databases">
        <title>Mariniplasma microaerophilum sp. nov., a novel anaerobic mollicute isolated from terrestrial mud volcano, Taman Peninsula, Russia.</title>
        <authorList>
            <person name="Khomyakova M.A."/>
            <person name="Merkel A.Y."/>
            <person name="Slobodkin A.I."/>
        </authorList>
    </citation>
    <scope>NUCLEOTIDE SEQUENCE</scope>
    <source>
        <strain evidence="2">M4Ah</strain>
    </source>
</reference>
<evidence type="ECO:0000313" key="3">
    <source>
        <dbReference type="Proteomes" id="UP001431532"/>
    </source>
</evidence>
<dbReference type="Gene3D" id="3.90.226.10">
    <property type="entry name" value="2-enoyl-CoA Hydratase, Chain A, domain 1"/>
    <property type="match status" value="1"/>
</dbReference>
<dbReference type="PROSITE" id="PS51257">
    <property type="entry name" value="PROKAR_LIPOPROTEIN"/>
    <property type="match status" value="1"/>
</dbReference>
<accession>A0AAW6U700</accession>
<evidence type="ECO:0000259" key="1">
    <source>
        <dbReference type="Pfam" id="PF03572"/>
    </source>
</evidence>
<dbReference type="Proteomes" id="UP001431532">
    <property type="component" value="Unassembled WGS sequence"/>
</dbReference>
<feature type="domain" description="Tail specific protease" evidence="1">
    <location>
        <begin position="334"/>
        <end position="491"/>
    </location>
</feature>
<evidence type="ECO:0000313" key="2">
    <source>
        <dbReference type="EMBL" id="MDI6452555.1"/>
    </source>
</evidence>
<dbReference type="EMBL" id="JASCXW010000006">
    <property type="protein sequence ID" value="MDI6452555.1"/>
    <property type="molecule type" value="Genomic_DNA"/>
</dbReference>
<sequence length="512" mass="59470">MKKIIILIFAISIVISLAACSMLYPPRKNKLVNVDFYDYINEVIDNKKIPLYFDEQEEVPFIEITTLLDLLPAYLSIESYVYESDTEGFSISYIEPNLEKNFKVDYELDTKMLELNHIEFLYFLDGDLIYPDYYYLTEDYNLESHQFSDAVLLDLGGYNLTPIIYQEEYYLPLVLANLLFSGFQTNLYFNGVALFAINADIEFVDFPLRYISQTMPQDLQKHIIDFLGFYYDYFYGLNFSPEPYKYRNLFAPLKETLSENNNSFYQTIDFLVKDFDDMHMHLVFEGYYGGSYSFDDDDYQYKGRTQLNIEQEEVFEAYCENNLSRQLNSTITLLIVNEFDTYTAEVFAYEKDLYIGNQTTDVVIDFTCNPGGYMYAMMDMLPYVIDGIIPTTLKHHTLSGMHSYYFESNINRLNQDIYIKTSALTYSAANIFTLYAKTYGDVIIIGEKSSGGSSHVDVLFAPGGMLLYVPFAFHFSNHLGDNVEYGIPVDYTLVSQESSDLIDLIEYIRLSN</sequence>
<organism evidence="2 3">
    <name type="scientific">Peloplasma aerotolerans</name>
    <dbReference type="NCBI Taxonomy" id="3044389"/>
    <lineage>
        <taxon>Bacteria</taxon>
        <taxon>Bacillati</taxon>
        <taxon>Mycoplasmatota</taxon>
        <taxon>Mollicutes</taxon>
        <taxon>Acholeplasmatales</taxon>
        <taxon>Acholeplasmataceae</taxon>
        <taxon>Peloplasma</taxon>
    </lineage>
</organism>
<protein>
    <submittedName>
        <fullName evidence="2">S41 family peptidase</fullName>
    </submittedName>
</protein>
<dbReference type="InterPro" id="IPR029045">
    <property type="entry name" value="ClpP/crotonase-like_dom_sf"/>
</dbReference>
<dbReference type="SUPFAM" id="SSF52096">
    <property type="entry name" value="ClpP/crotonase"/>
    <property type="match status" value="1"/>
</dbReference>
<dbReference type="Pfam" id="PF03572">
    <property type="entry name" value="Peptidase_S41"/>
    <property type="match status" value="1"/>
</dbReference>
<name>A0AAW6U700_9MOLU</name>
<dbReference type="InterPro" id="IPR005151">
    <property type="entry name" value="Tail-specific_protease"/>
</dbReference>
<gene>
    <name evidence="2" type="ORF">QJ521_03160</name>
</gene>